<comment type="similarity">
    <text evidence="1">Belongs to the peptidase S45 family.</text>
</comment>
<dbReference type="PANTHER" id="PTHR34218">
    <property type="entry name" value="PEPTIDASE S45 PENICILLIN AMIDASE"/>
    <property type="match status" value="1"/>
</dbReference>
<evidence type="ECO:0000313" key="5">
    <source>
        <dbReference type="EMBL" id="MEV4921463.1"/>
    </source>
</evidence>
<organism evidence="5 6">
    <name type="scientific">Streptomyces roseoverticillatus</name>
    <dbReference type="NCBI Taxonomy" id="66429"/>
    <lineage>
        <taxon>Bacteria</taxon>
        <taxon>Bacillati</taxon>
        <taxon>Actinomycetota</taxon>
        <taxon>Actinomycetes</taxon>
        <taxon>Kitasatosporales</taxon>
        <taxon>Streptomycetaceae</taxon>
        <taxon>Streptomyces</taxon>
    </lineage>
</organism>
<dbReference type="RefSeq" id="WP_366086345.1">
    <property type="nucleotide sequence ID" value="NZ_JBFASG010000001.1"/>
</dbReference>
<evidence type="ECO:0000256" key="3">
    <source>
        <dbReference type="ARBA" id="ARBA00023145"/>
    </source>
</evidence>
<gene>
    <name evidence="5" type="ORF">AB0L03_01185</name>
</gene>
<dbReference type="InterPro" id="IPR014395">
    <property type="entry name" value="Pen/GL7ACA/AHL_acylase"/>
</dbReference>
<keyword evidence="2 5" id="KW-0378">Hydrolase</keyword>
<dbReference type="PIRSF" id="PIRSF001227">
    <property type="entry name" value="Pen_acylase"/>
    <property type="match status" value="1"/>
</dbReference>
<dbReference type="InterPro" id="IPR029055">
    <property type="entry name" value="Ntn_hydrolases_N"/>
</dbReference>
<dbReference type="InterPro" id="IPR023343">
    <property type="entry name" value="Penicillin_amidase_dom1"/>
</dbReference>
<dbReference type="InterPro" id="IPR043146">
    <property type="entry name" value="Penicillin_amidase_N_B-knob"/>
</dbReference>
<protein>
    <submittedName>
        <fullName evidence="5">Penicillin acylase family protein</fullName>
        <ecNumber evidence="5">3.5.1.-</ecNumber>
    </submittedName>
</protein>
<dbReference type="Gene3D" id="3.60.20.10">
    <property type="entry name" value="Glutamine Phosphoribosylpyrophosphate, subunit 1, domain 1"/>
    <property type="match status" value="1"/>
</dbReference>
<comment type="caution">
    <text evidence="5">The sequence shown here is derived from an EMBL/GenBank/DDBJ whole genome shotgun (WGS) entry which is preliminary data.</text>
</comment>
<proteinExistence type="inferred from homology"/>
<accession>A0ABV3IMH8</accession>
<dbReference type="CDD" id="cd03747">
    <property type="entry name" value="Ntn_PGA_like"/>
    <property type="match status" value="1"/>
</dbReference>
<dbReference type="Pfam" id="PF01804">
    <property type="entry name" value="Penicil_amidase"/>
    <property type="match status" value="1"/>
</dbReference>
<keyword evidence="6" id="KW-1185">Reference proteome</keyword>
<dbReference type="Gene3D" id="1.10.1400.10">
    <property type="match status" value="1"/>
</dbReference>
<dbReference type="SUPFAM" id="SSF56235">
    <property type="entry name" value="N-terminal nucleophile aminohydrolases (Ntn hydrolases)"/>
    <property type="match status" value="1"/>
</dbReference>
<feature type="region of interest" description="Disordered" evidence="4">
    <location>
        <begin position="244"/>
        <end position="288"/>
    </location>
</feature>
<dbReference type="PANTHER" id="PTHR34218:SF4">
    <property type="entry name" value="ACYL-HOMOSERINE LACTONE ACYLASE QUIP"/>
    <property type="match status" value="1"/>
</dbReference>
<dbReference type="EC" id="3.5.1.-" evidence="5"/>
<feature type="compositionally biased region" description="Acidic residues" evidence="4">
    <location>
        <begin position="25"/>
        <end position="35"/>
    </location>
</feature>
<evidence type="ECO:0000256" key="2">
    <source>
        <dbReference type="ARBA" id="ARBA00022801"/>
    </source>
</evidence>
<dbReference type="EMBL" id="JBFASG010000001">
    <property type="protein sequence ID" value="MEV4921463.1"/>
    <property type="molecule type" value="Genomic_DNA"/>
</dbReference>
<dbReference type="InterPro" id="IPR043147">
    <property type="entry name" value="Penicillin_amidase_A-knob"/>
</dbReference>
<keyword evidence="3" id="KW-0865">Zymogen</keyword>
<reference evidence="5 6" key="1">
    <citation type="submission" date="2024-06" db="EMBL/GenBank/DDBJ databases">
        <title>The Natural Products Discovery Center: Release of the First 8490 Sequenced Strains for Exploring Actinobacteria Biosynthetic Diversity.</title>
        <authorList>
            <person name="Kalkreuter E."/>
            <person name="Kautsar S.A."/>
            <person name="Yang D."/>
            <person name="Bader C.D."/>
            <person name="Teijaro C.N."/>
            <person name="Fluegel L."/>
            <person name="Davis C.M."/>
            <person name="Simpson J.R."/>
            <person name="Lauterbach L."/>
            <person name="Steele A.D."/>
            <person name="Gui C."/>
            <person name="Meng S."/>
            <person name="Li G."/>
            <person name="Viehrig K."/>
            <person name="Ye F."/>
            <person name="Su P."/>
            <person name="Kiefer A.F."/>
            <person name="Nichols A."/>
            <person name="Cepeda A.J."/>
            <person name="Yan W."/>
            <person name="Fan B."/>
            <person name="Jiang Y."/>
            <person name="Adhikari A."/>
            <person name="Zheng C.-J."/>
            <person name="Schuster L."/>
            <person name="Cowan T.M."/>
            <person name="Smanski M.J."/>
            <person name="Chevrette M.G."/>
            <person name="De Carvalho L.P.S."/>
            <person name="Shen B."/>
        </authorList>
    </citation>
    <scope>NUCLEOTIDE SEQUENCE [LARGE SCALE GENOMIC DNA]</scope>
    <source>
        <strain evidence="5 6">NPDC053791</strain>
    </source>
</reference>
<dbReference type="Gene3D" id="1.10.439.10">
    <property type="entry name" value="Penicillin Amidohydrolase, domain 1"/>
    <property type="match status" value="1"/>
</dbReference>
<sequence length="813" mass="89621">MAAYEEYEKRGTYGNGEAYANANEEPMEAEPKEADEEYPVAGLTAPVEILVDDQGVPHLYARTRSDVFRAQGFDAARERLFQLDLWRRRGLGRLSEAFGERFVARDRAARLFLYRGDMRTEWEAYGADAEDVATAFTEGINAFVRLCEERPELLPAEFRELGHRPALWEPRDIAVIRSHGLAGNAEQKVARALTLRDHGPAVEDLRRVREPAREVRVPDGLDLSLIPDDVLDVYRLATTPADLTLPDDLTAPASPTGDAPDAPRPRTHPEGSNNWVIGPGRTATGRPLLANDPHRAITLPSLRRLVHLSAPGLDAVGAGEPVLPGLSIGHNGHLAFGLTIFSIDQEDLYVYETAPDDPGSYRYDGRWEPMRVVREQVHVAGSDPVEVELRFTRHGPVVREDPARRTAFAVRAAWLAPGGAPYLGSLRLLQARTADAFVGALDHWGAPGENMVYAAADGTIGWRPAGAVPVRPGWDGLLPVPGDGRYEWAGLRPPDRTAALRNPPQGWFASANEMNLPDGFPHEQCTIGFDWDHRFRHDRIAEVLGSARAMTVEDCVRLQGDTVNASARHVLTSLDGYRPPPPLAAATALLRSWNCDETAGSAAAALYQVWSRRHLRPALLRHALSALVPPEAVDGALARLLTDEELGADVRTDINLLHALRHDRAGLDRLLTASLDSALREVRDLLGEDMSRWRWGALHHAAPAHPLAGRLRRSWTRLDRRERPGSGDTVLSTGYDAGFTQDLGASFRVVVDVGDWDRSRAMNAPGQSGRPDSPHWDDLYEDWAHDRAFPLHYSRAAVEAHARTRIVLVPAPA</sequence>
<evidence type="ECO:0000313" key="6">
    <source>
        <dbReference type="Proteomes" id="UP001552479"/>
    </source>
</evidence>
<dbReference type="GO" id="GO:0016787">
    <property type="term" value="F:hydrolase activity"/>
    <property type="evidence" value="ECO:0007669"/>
    <property type="project" value="UniProtKB-KW"/>
</dbReference>
<dbReference type="Gene3D" id="2.30.120.10">
    <property type="match status" value="1"/>
</dbReference>
<evidence type="ECO:0000256" key="1">
    <source>
        <dbReference type="ARBA" id="ARBA00006586"/>
    </source>
</evidence>
<dbReference type="InterPro" id="IPR002692">
    <property type="entry name" value="S45"/>
</dbReference>
<evidence type="ECO:0000256" key="4">
    <source>
        <dbReference type="SAM" id="MobiDB-lite"/>
    </source>
</evidence>
<feature type="region of interest" description="Disordered" evidence="4">
    <location>
        <begin position="14"/>
        <end position="35"/>
    </location>
</feature>
<dbReference type="Proteomes" id="UP001552479">
    <property type="component" value="Unassembled WGS sequence"/>
</dbReference>
<name>A0ABV3IMH8_9ACTN</name>